<proteinExistence type="predicted"/>
<dbReference type="InterPro" id="IPR011006">
    <property type="entry name" value="CheY-like_superfamily"/>
</dbReference>
<sequence>MKPATILLADDEALLLLDYEAALAEAGFVVVAVASGGKAIEVLRSADSEIAGVVTDIRFFGLPDGWSVARVAREIDPDMPVVYVTGHGALEWPSRGVANSILLEKPFALAQLVTAVSQLLNAPVLLSVAPDPQPRS</sequence>
<dbReference type="InterPro" id="IPR001789">
    <property type="entry name" value="Sig_transdc_resp-reg_receiver"/>
</dbReference>
<evidence type="ECO:0000259" key="3">
    <source>
        <dbReference type="PROSITE" id="PS50110"/>
    </source>
</evidence>
<dbReference type="PANTHER" id="PTHR44591:SF21">
    <property type="entry name" value="TWO-COMPONENT RESPONSE REGULATOR"/>
    <property type="match status" value="1"/>
</dbReference>
<keyword evidence="4" id="KW-0614">Plasmid</keyword>
<keyword evidence="5" id="KW-1185">Reference proteome</keyword>
<keyword evidence="1 2" id="KW-0597">Phosphoprotein</keyword>
<gene>
    <name evidence="4" type="ORF">PZL22_005649</name>
</gene>
<evidence type="ECO:0000313" key="4">
    <source>
        <dbReference type="EMBL" id="WHS95543.1"/>
    </source>
</evidence>
<dbReference type="Gene3D" id="3.40.50.2300">
    <property type="match status" value="1"/>
</dbReference>
<evidence type="ECO:0000256" key="1">
    <source>
        <dbReference type="ARBA" id="ARBA00022553"/>
    </source>
</evidence>
<evidence type="ECO:0000313" key="5">
    <source>
        <dbReference type="Proteomes" id="UP001233264"/>
    </source>
</evidence>
<evidence type="ECO:0000256" key="2">
    <source>
        <dbReference type="PROSITE-ProRule" id="PRU00169"/>
    </source>
</evidence>
<protein>
    <submittedName>
        <fullName evidence="4">Response regulator</fullName>
    </submittedName>
</protein>
<dbReference type="RefSeq" id="WP_127641183.1">
    <property type="nucleotide sequence ID" value="NZ_CP120366.1"/>
</dbReference>
<dbReference type="EMBL" id="CP120366">
    <property type="protein sequence ID" value="WHS95543.1"/>
    <property type="molecule type" value="Genomic_DNA"/>
</dbReference>
<dbReference type="Proteomes" id="UP001233264">
    <property type="component" value="Plasmid pSkuCCBAU71714a"/>
</dbReference>
<reference evidence="4 5" key="1">
    <citation type="submission" date="2023-03" db="EMBL/GenBank/DDBJ databases">
        <authorList>
            <person name="Menendez E."/>
            <person name="Kaur S."/>
            <person name="Flores-Felix J.D."/>
            <person name="diCenzo G.C."/>
            <person name="Peix A."/>
            <person name="Velazquez E."/>
        </authorList>
    </citation>
    <scope>NUCLEOTIDE SEQUENCE [LARGE SCALE GENOMIC DNA]</scope>
    <source>
        <strain evidence="4 5">CCBAU 71714</strain>
        <plasmid evidence="4 5">pSkuCCBAU71714a</plasmid>
    </source>
</reference>
<geneLocation type="plasmid" evidence="4 5">
    <name>pSkuCCBAU71714a</name>
</geneLocation>
<organism evidence="4 5">
    <name type="scientific">Sinorhizobium kummerowiae</name>
    <dbReference type="NCBI Taxonomy" id="158892"/>
    <lineage>
        <taxon>Bacteria</taxon>
        <taxon>Pseudomonadati</taxon>
        <taxon>Pseudomonadota</taxon>
        <taxon>Alphaproteobacteria</taxon>
        <taxon>Hyphomicrobiales</taxon>
        <taxon>Rhizobiaceae</taxon>
        <taxon>Sinorhizobium/Ensifer group</taxon>
        <taxon>Sinorhizobium</taxon>
    </lineage>
</organism>
<accession>A0ABY8TFK7</accession>
<dbReference type="Pfam" id="PF00072">
    <property type="entry name" value="Response_reg"/>
    <property type="match status" value="1"/>
</dbReference>
<dbReference type="SMART" id="SM00448">
    <property type="entry name" value="REC"/>
    <property type="match status" value="1"/>
</dbReference>
<dbReference type="PANTHER" id="PTHR44591">
    <property type="entry name" value="STRESS RESPONSE REGULATOR PROTEIN 1"/>
    <property type="match status" value="1"/>
</dbReference>
<dbReference type="PROSITE" id="PS50110">
    <property type="entry name" value="RESPONSE_REGULATORY"/>
    <property type="match status" value="1"/>
</dbReference>
<feature type="domain" description="Response regulatory" evidence="3">
    <location>
        <begin position="5"/>
        <end position="120"/>
    </location>
</feature>
<dbReference type="SUPFAM" id="SSF52172">
    <property type="entry name" value="CheY-like"/>
    <property type="match status" value="1"/>
</dbReference>
<feature type="modified residue" description="4-aspartylphosphate" evidence="2">
    <location>
        <position position="56"/>
    </location>
</feature>
<name>A0ABY8TFK7_9HYPH</name>
<dbReference type="InterPro" id="IPR050595">
    <property type="entry name" value="Bact_response_regulator"/>
</dbReference>